<evidence type="ECO:0000256" key="1">
    <source>
        <dbReference type="ARBA" id="ARBA00008950"/>
    </source>
</evidence>
<dbReference type="OrthoDB" id="9785951at2"/>
<dbReference type="SUPFAM" id="SSF56300">
    <property type="entry name" value="Metallo-dependent phosphatases"/>
    <property type="match status" value="1"/>
</dbReference>
<dbReference type="Gene3D" id="3.60.21.10">
    <property type="match status" value="1"/>
</dbReference>
<dbReference type="Pfam" id="PF12850">
    <property type="entry name" value="Metallophos_2"/>
    <property type="match status" value="1"/>
</dbReference>
<dbReference type="InterPro" id="IPR029052">
    <property type="entry name" value="Metallo-depent_PP-like"/>
</dbReference>
<accession>A0A1M5BXN8</accession>
<evidence type="ECO:0000313" key="4">
    <source>
        <dbReference type="Proteomes" id="UP000184147"/>
    </source>
</evidence>
<evidence type="ECO:0000259" key="2">
    <source>
        <dbReference type="Pfam" id="PF12850"/>
    </source>
</evidence>
<evidence type="ECO:0000313" key="3">
    <source>
        <dbReference type="EMBL" id="SHF47191.1"/>
    </source>
</evidence>
<proteinExistence type="inferred from homology"/>
<sequence>MRKILVLSDTHSHIDARIMHHVTWADEVWHAGDIGDLAVTDAIKKVRPLRAVYGNIDDHQARAEFPLHNRFFCEEVSVWITHIGGYPGKYHPAIREELKAQPPQLFICGHSHILKVQFDKTLNLLHLNPGAAGIHGFHQVRTLLRMVIEGSNIKDLEIVELGPRALPREV</sequence>
<name>A0A1M5BXN8_9FLAO</name>
<dbReference type="AlphaFoldDB" id="A0A1M5BXN8"/>
<comment type="similarity">
    <text evidence="1">Belongs to the metallophosphoesterase superfamily. YfcE family.</text>
</comment>
<reference evidence="3 4" key="1">
    <citation type="submission" date="2016-11" db="EMBL/GenBank/DDBJ databases">
        <authorList>
            <person name="Jaros S."/>
            <person name="Januszkiewicz K."/>
            <person name="Wedrychowicz H."/>
        </authorList>
    </citation>
    <scope>NUCLEOTIDE SEQUENCE [LARGE SCALE GENOMIC DNA]</scope>
    <source>
        <strain evidence="3 4">DSM 25660</strain>
    </source>
</reference>
<dbReference type="RefSeq" id="WP_073363518.1">
    <property type="nucleotide sequence ID" value="NZ_FQVQ01000010.1"/>
</dbReference>
<gene>
    <name evidence="3" type="ORF">SAMN05444377_1105</name>
</gene>
<protein>
    <recommendedName>
        <fullName evidence="2">Calcineurin-like phosphoesterase domain-containing protein</fullName>
    </recommendedName>
</protein>
<dbReference type="STRING" id="1124188.SAMN05444377_1105"/>
<organism evidence="3 4">
    <name type="scientific">Flavobacterium fontis</name>
    <dbReference type="NCBI Taxonomy" id="1124188"/>
    <lineage>
        <taxon>Bacteria</taxon>
        <taxon>Pseudomonadati</taxon>
        <taxon>Bacteroidota</taxon>
        <taxon>Flavobacteriia</taxon>
        <taxon>Flavobacteriales</taxon>
        <taxon>Flavobacteriaceae</taxon>
        <taxon>Flavobacterium</taxon>
    </lineage>
</organism>
<dbReference type="InterPro" id="IPR024654">
    <property type="entry name" value="Calcineurin-like_PHP_lpxH"/>
</dbReference>
<dbReference type="Proteomes" id="UP000184147">
    <property type="component" value="Unassembled WGS sequence"/>
</dbReference>
<keyword evidence="4" id="KW-1185">Reference proteome</keyword>
<dbReference type="EMBL" id="FQVQ01000010">
    <property type="protein sequence ID" value="SHF47191.1"/>
    <property type="molecule type" value="Genomic_DNA"/>
</dbReference>
<feature type="domain" description="Calcineurin-like phosphoesterase" evidence="2">
    <location>
        <begin position="3"/>
        <end position="148"/>
    </location>
</feature>